<keyword evidence="1" id="KW-0812">Transmembrane</keyword>
<dbReference type="AlphaFoldDB" id="I3EF35"/>
<feature type="transmembrane region" description="Helical" evidence="1">
    <location>
        <begin position="601"/>
        <end position="620"/>
    </location>
</feature>
<keyword evidence="1" id="KW-0472">Membrane</keyword>
<proteinExistence type="predicted"/>
<sequence length="696" mass="81211">MTCIIRSYKNLIIRVKEFRVIYREAVVRWMEEELYIEKSQDRLTHLLDALNAIEGGAEGNLDTMSDCSIDSIVDYDEVEQSSINQTNRNSSQTTSKHSDVNFEVDKIGWTDNSIYSPKPKEEVRFQGFNTTGWRVKKDDVIIKDLELANVFDFVNKNNPEDVTLESMFVHFNSRGNQAIKEVYTIYTANQNCFNYLLNSESISMHSMKFIRTLSENLHEIYSAMYEHADIIFGRYDNIKNTSLLNYLIEKHTLLKESVIYSENKLKHEEATLTTQGIQKEDISDLYKDTLHIKNSIEILNNTSAVIEDIKVKVDYYKSKRKQEDLISNKENAVAAILKNQNTLEEPSNNTDPYTNALFCRLRGPSHIFWENTVKPLHFLYKIDTFYLLFSIFIILFSHLIFFTVLEITQYVSDKQLSIIEYYIHLICNTLFSVLLTMYTAMHTYISYRSKQNNLIMYENILSKIGINQYIIRYSVLFCLYAITAVGNLFIIYTQIQNMVLCGNEFISKLFYKAEENQIIDIVIFSGFDLFFILFSVISVILVWISLFKKDWIYKTQRINIPVITVVGCIIYLFMLIITAITYEKSELVNINGIMYRYHIGYVVQTIGILFLLTYHAKIYLKKSGRIKKMDMLRRTKRFNYKYLASIITIGCISGLICSFCMYLFVIDVHAELFKLSTTEIAKKLGVKMPLPSIFMT</sequence>
<keyword evidence="1" id="KW-1133">Transmembrane helix</keyword>
<feature type="transmembrane region" description="Helical" evidence="1">
    <location>
        <begin position="470"/>
        <end position="492"/>
    </location>
</feature>
<dbReference type="HOGENOM" id="CLU_395917_0_0_1"/>
<feature type="transmembrane region" description="Helical" evidence="1">
    <location>
        <begin position="558"/>
        <end position="581"/>
    </location>
</feature>
<feature type="transmembrane region" description="Helical" evidence="1">
    <location>
        <begin position="384"/>
        <end position="401"/>
    </location>
</feature>
<keyword evidence="3" id="KW-1185">Reference proteome</keyword>
<feature type="transmembrane region" description="Helical" evidence="1">
    <location>
        <begin position="640"/>
        <end position="665"/>
    </location>
</feature>
<name>I3EF35_NEMP3</name>
<organism evidence="2 3">
    <name type="scientific">Nematocida parisii (strain ERTm3)</name>
    <name type="common">Nematode killer fungus</name>
    <dbReference type="NCBI Taxonomy" id="935791"/>
    <lineage>
        <taxon>Eukaryota</taxon>
        <taxon>Fungi</taxon>
        <taxon>Fungi incertae sedis</taxon>
        <taxon>Microsporidia</taxon>
        <taxon>Nematocida</taxon>
    </lineage>
</organism>
<feature type="transmembrane region" description="Helical" evidence="1">
    <location>
        <begin position="521"/>
        <end position="546"/>
    </location>
</feature>
<dbReference type="InParanoid" id="I3EF35"/>
<dbReference type="OrthoDB" id="10316001at2759"/>
<dbReference type="OMA" id="YRYHIGY"/>
<dbReference type="VEuPathDB" id="MicrosporidiaDB:NEQG_01904"/>
<evidence type="ECO:0000313" key="2">
    <source>
        <dbReference type="EMBL" id="EIJ87832.1"/>
    </source>
</evidence>
<reference evidence="2" key="1">
    <citation type="submission" date="2011-01" db="EMBL/GenBank/DDBJ databases">
        <title>The Genome Sequence of Nematocida parisii strain ERTm3.</title>
        <authorList>
            <consortium name="The Broad Institute Genome Sequencing Platform"/>
            <consortium name="The Broad Institute Genome Sequencing Center for Infectious Disease"/>
            <person name="Cuomo C."/>
            <person name="Troemel E."/>
            <person name="Young S.K."/>
            <person name="Zeng Q."/>
            <person name="Gargeya S."/>
            <person name="Fitzgerald M."/>
            <person name="Haas B."/>
            <person name="Abouelleil A."/>
            <person name="Alvarado L."/>
            <person name="Arachchi H.M."/>
            <person name="Berlin A."/>
            <person name="Chapman S.B."/>
            <person name="Gearin G."/>
            <person name="Goldberg J."/>
            <person name="Griggs A."/>
            <person name="Gujja S."/>
            <person name="Hansen M."/>
            <person name="Heiman D."/>
            <person name="Howarth C."/>
            <person name="Larimer J."/>
            <person name="Lui A."/>
            <person name="MacDonald P.J.P."/>
            <person name="McCowen C."/>
            <person name="Montmayeur A."/>
            <person name="Murphy C."/>
            <person name="Neiman D."/>
            <person name="Pearson M."/>
            <person name="Priest M."/>
            <person name="Roberts A."/>
            <person name="Saif S."/>
            <person name="Shea T."/>
            <person name="Sisk P."/>
            <person name="Stolte C."/>
            <person name="Sykes S."/>
            <person name="Wortman J."/>
            <person name="Nusbaum C."/>
            <person name="Birren B."/>
        </authorList>
    </citation>
    <scope>NUCLEOTIDE SEQUENCE</scope>
    <source>
        <strain evidence="2">ERTm3</strain>
    </source>
</reference>
<feature type="transmembrane region" description="Helical" evidence="1">
    <location>
        <begin position="421"/>
        <end position="441"/>
    </location>
</feature>
<dbReference type="EMBL" id="GL870880">
    <property type="protein sequence ID" value="EIJ87832.1"/>
    <property type="molecule type" value="Genomic_DNA"/>
</dbReference>
<protein>
    <submittedName>
        <fullName evidence="2">Uncharacterized protein</fullName>
    </submittedName>
</protein>
<dbReference type="Proteomes" id="UP000002872">
    <property type="component" value="Unassembled WGS sequence"/>
</dbReference>
<evidence type="ECO:0000256" key="1">
    <source>
        <dbReference type="SAM" id="Phobius"/>
    </source>
</evidence>
<accession>I3EF35</accession>
<gene>
    <name evidence="2" type="ORF">NEQG_01904</name>
</gene>
<evidence type="ECO:0000313" key="3">
    <source>
        <dbReference type="Proteomes" id="UP000002872"/>
    </source>
</evidence>